<accession>A0A453RM38</accession>
<dbReference type="AlphaFoldDB" id="A0A453RM38"/>
<evidence type="ECO:0000313" key="2">
    <source>
        <dbReference type="Proteomes" id="UP000015105"/>
    </source>
</evidence>
<reference evidence="1" key="3">
    <citation type="journal article" date="2017" name="Nature">
        <title>Genome sequence of the progenitor of the wheat D genome Aegilops tauschii.</title>
        <authorList>
            <person name="Luo M.C."/>
            <person name="Gu Y.Q."/>
            <person name="Puiu D."/>
            <person name="Wang H."/>
            <person name="Twardziok S.O."/>
            <person name="Deal K.R."/>
            <person name="Huo N."/>
            <person name="Zhu T."/>
            <person name="Wang L."/>
            <person name="Wang Y."/>
            <person name="McGuire P.E."/>
            <person name="Liu S."/>
            <person name="Long H."/>
            <person name="Ramasamy R.K."/>
            <person name="Rodriguez J.C."/>
            <person name="Van S.L."/>
            <person name="Yuan L."/>
            <person name="Wang Z."/>
            <person name="Xia Z."/>
            <person name="Xiao L."/>
            <person name="Anderson O.D."/>
            <person name="Ouyang S."/>
            <person name="Liang Y."/>
            <person name="Zimin A.V."/>
            <person name="Pertea G."/>
            <person name="Qi P."/>
            <person name="Bennetzen J.L."/>
            <person name="Dai X."/>
            <person name="Dawson M.W."/>
            <person name="Muller H.G."/>
            <person name="Kugler K."/>
            <person name="Rivarola-Duarte L."/>
            <person name="Spannagl M."/>
            <person name="Mayer K.F.X."/>
            <person name="Lu F.H."/>
            <person name="Bevan M.W."/>
            <person name="Leroy P."/>
            <person name="Li P."/>
            <person name="You F.M."/>
            <person name="Sun Q."/>
            <person name="Liu Z."/>
            <person name="Lyons E."/>
            <person name="Wicker T."/>
            <person name="Salzberg S.L."/>
            <person name="Devos K.M."/>
            <person name="Dvorak J."/>
        </authorList>
    </citation>
    <scope>NUCLEOTIDE SEQUENCE [LARGE SCALE GENOMIC DNA]</scope>
    <source>
        <strain evidence="1">cv. AL8/78</strain>
    </source>
</reference>
<dbReference type="Gramene" id="AET7Gv20632700.2">
    <property type="protein sequence ID" value="AET7Gv20632700.2"/>
    <property type="gene ID" value="AET7Gv20632700"/>
</dbReference>
<sequence length="66" mass="7641">IAQEMEENQNEQKDGNSCAIRTQLINKLPAVLIIPFKRYSNDLSKLRGHVSFKEILHLGPFMDPRF</sequence>
<name>A0A453RM38_AEGTS</name>
<keyword evidence="2" id="KW-1185">Reference proteome</keyword>
<organism evidence="1 2">
    <name type="scientific">Aegilops tauschii subsp. strangulata</name>
    <name type="common">Goatgrass</name>
    <dbReference type="NCBI Taxonomy" id="200361"/>
    <lineage>
        <taxon>Eukaryota</taxon>
        <taxon>Viridiplantae</taxon>
        <taxon>Streptophyta</taxon>
        <taxon>Embryophyta</taxon>
        <taxon>Tracheophyta</taxon>
        <taxon>Spermatophyta</taxon>
        <taxon>Magnoliopsida</taxon>
        <taxon>Liliopsida</taxon>
        <taxon>Poales</taxon>
        <taxon>Poaceae</taxon>
        <taxon>BOP clade</taxon>
        <taxon>Pooideae</taxon>
        <taxon>Triticodae</taxon>
        <taxon>Triticeae</taxon>
        <taxon>Triticinae</taxon>
        <taxon>Aegilops</taxon>
    </lineage>
</organism>
<protein>
    <submittedName>
        <fullName evidence="1">Uncharacterized protein</fullName>
    </submittedName>
</protein>
<dbReference type="EnsemblPlants" id="AET7Gv20632700.2">
    <property type="protein sequence ID" value="AET7Gv20632700.2"/>
    <property type="gene ID" value="AET7Gv20632700"/>
</dbReference>
<reference evidence="2" key="2">
    <citation type="journal article" date="2017" name="Nat. Plants">
        <title>The Aegilops tauschii genome reveals multiple impacts of transposons.</title>
        <authorList>
            <person name="Zhao G."/>
            <person name="Zou C."/>
            <person name="Li K."/>
            <person name="Wang K."/>
            <person name="Li T."/>
            <person name="Gao L."/>
            <person name="Zhang X."/>
            <person name="Wang H."/>
            <person name="Yang Z."/>
            <person name="Liu X."/>
            <person name="Jiang W."/>
            <person name="Mao L."/>
            <person name="Kong X."/>
            <person name="Jiao Y."/>
            <person name="Jia J."/>
        </authorList>
    </citation>
    <scope>NUCLEOTIDE SEQUENCE [LARGE SCALE GENOMIC DNA]</scope>
    <source>
        <strain evidence="2">cv. AL8/78</strain>
    </source>
</reference>
<reference evidence="1" key="5">
    <citation type="journal article" date="2021" name="G3 (Bethesda)">
        <title>Aegilops tauschii genome assembly Aet v5.0 features greater sequence contiguity and improved annotation.</title>
        <authorList>
            <person name="Wang L."/>
            <person name="Zhu T."/>
            <person name="Rodriguez J.C."/>
            <person name="Deal K.R."/>
            <person name="Dubcovsky J."/>
            <person name="McGuire P.E."/>
            <person name="Lux T."/>
            <person name="Spannagl M."/>
            <person name="Mayer K.F.X."/>
            <person name="Baldrich P."/>
            <person name="Meyers B.C."/>
            <person name="Huo N."/>
            <person name="Gu Y.Q."/>
            <person name="Zhou H."/>
            <person name="Devos K.M."/>
            <person name="Bennetzen J.L."/>
            <person name="Unver T."/>
            <person name="Budak H."/>
            <person name="Gulick P.J."/>
            <person name="Galiba G."/>
            <person name="Kalapos B."/>
            <person name="Nelson D.R."/>
            <person name="Li P."/>
            <person name="You F.M."/>
            <person name="Luo M.C."/>
            <person name="Dvorak J."/>
        </authorList>
    </citation>
    <scope>NUCLEOTIDE SEQUENCE [LARGE SCALE GENOMIC DNA]</scope>
    <source>
        <strain evidence="1">cv. AL8/78</strain>
    </source>
</reference>
<dbReference type="InterPro" id="IPR038765">
    <property type="entry name" value="Papain-like_cys_pep_sf"/>
</dbReference>
<dbReference type="Proteomes" id="UP000015105">
    <property type="component" value="Chromosome 7D"/>
</dbReference>
<reference evidence="2" key="1">
    <citation type="journal article" date="2014" name="Science">
        <title>Ancient hybridizations among the ancestral genomes of bread wheat.</title>
        <authorList>
            <consortium name="International Wheat Genome Sequencing Consortium,"/>
            <person name="Marcussen T."/>
            <person name="Sandve S.R."/>
            <person name="Heier L."/>
            <person name="Spannagl M."/>
            <person name="Pfeifer M."/>
            <person name="Jakobsen K.S."/>
            <person name="Wulff B.B."/>
            <person name="Steuernagel B."/>
            <person name="Mayer K.F."/>
            <person name="Olsen O.A."/>
        </authorList>
    </citation>
    <scope>NUCLEOTIDE SEQUENCE [LARGE SCALE GENOMIC DNA]</scope>
    <source>
        <strain evidence="2">cv. AL8/78</strain>
    </source>
</reference>
<dbReference type="Gene3D" id="3.90.70.10">
    <property type="entry name" value="Cysteine proteinases"/>
    <property type="match status" value="1"/>
</dbReference>
<dbReference type="SUPFAM" id="SSF54001">
    <property type="entry name" value="Cysteine proteinases"/>
    <property type="match status" value="1"/>
</dbReference>
<evidence type="ECO:0000313" key="1">
    <source>
        <dbReference type="EnsemblPlants" id="AET7Gv20632700.2"/>
    </source>
</evidence>
<proteinExistence type="predicted"/>
<reference evidence="1" key="4">
    <citation type="submission" date="2019-03" db="UniProtKB">
        <authorList>
            <consortium name="EnsemblPlants"/>
        </authorList>
    </citation>
    <scope>IDENTIFICATION</scope>
</reference>